<reference evidence="1 2" key="1">
    <citation type="journal article" date="2019" name="Genome Biol. Evol.">
        <title>Whole-Genome Sequencing of the Giant Devil Catfish, Bagarius yarrelli.</title>
        <authorList>
            <person name="Jiang W."/>
            <person name="Lv Y."/>
            <person name="Cheng L."/>
            <person name="Yang K."/>
            <person name="Chao B."/>
            <person name="Wang X."/>
            <person name="Li Y."/>
            <person name="Pan X."/>
            <person name="You X."/>
            <person name="Zhang Y."/>
            <person name="Yang J."/>
            <person name="Li J."/>
            <person name="Zhang X."/>
            <person name="Liu S."/>
            <person name="Sun C."/>
            <person name="Yang J."/>
            <person name="Shi Q."/>
        </authorList>
    </citation>
    <scope>NUCLEOTIDE SEQUENCE [LARGE SCALE GENOMIC DNA]</scope>
    <source>
        <strain evidence="1">JWS20170419001</strain>
        <tissue evidence="1">Muscle</tissue>
    </source>
</reference>
<evidence type="ECO:0000313" key="2">
    <source>
        <dbReference type="Proteomes" id="UP000319801"/>
    </source>
</evidence>
<comment type="caution">
    <text evidence="1">The sequence shown here is derived from an EMBL/GenBank/DDBJ whole genome shotgun (WGS) entry which is preliminary data.</text>
</comment>
<protein>
    <submittedName>
        <fullName evidence="1">Uncharacterized protein</fullName>
    </submittedName>
</protein>
<proteinExistence type="predicted"/>
<accession>A0A556TWN3</accession>
<sequence length="90" mass="10084">MPLAQLADPWRKMAIGSEDKKFVPCKGEVVETFENGRDALCEQLCFFLCICCQGNKDRTCSNLSPDQQLEAFPGQAFPLLFLLSSVYECV</sequence>
<gene>
    <name evidence="1" type="ORF">Baya_5385</name>
</gene>
<organism evidence="1 2">
    <name type="scientific">Bagarius yarrelli</name>
    <name type="common">Goonch</name>
    <name type="synonym">Bagrus yarrelli</name>
    <dbReference type="NCBI Taxonomy" id="175774"/>
    <lineage>
        <taxon>Eukaryota</taxon>
        <taxon>Metazoa</taxon>
        <taxon>Chordata</taxon>
        <taxon>Craniata</taxon>
        <taxon>Vertebrata</taxon>
        <taxon>Euteleostomi</taxon>
        <taxon>Actinopterygii</taxon>
        <taxon>Neopterygii</taxon>
        <taxon>Teleostei</taxon>
        <taxon>Ostariophysi</taxon>
        <taxon>Siluriformes</taxon>
        <taxon>Sisoridae</taxon>
        <taxon>Sisorinae</taxon>
        <taxon>Bagarius</taxon>
    </lineage>
</organism>
<dbReference type="Proteomes" id="UP000319801">
    <property type="component" value="Unassembled WGS sequence"/>
</dbReference>
<dbReference type="AlphaFoldDB" id="A0A556TWN3"/>
<dbReference type="EMBL" id="VCAZ01000024">
    <property type="protein sequence ID" value="TSK98471.1"/>
    <property type="molecule type" value="Genomic_DNA"/>
</dbReference>
<keyword evidence="2" id="KW-1185">Reference proteome</keyword>
<name>A0A556TWN3_BAGYA</name>
<evidence type="ECO:0000313" key="1">
    <source>
        <dbReference type="EMBL" id="TSK98471.1"/>
    </source>
</evidence>